<evidence type="ECO:0008006" key="3">
    <source>
        <dbReference type="Google" id="ProtNLM"/>
    </source>
</evidence>
<name>A0ABW2G0F2_9ACTN</name>
<evidence type="ECO:0000313" key="2">
    <source>
        <dbReference type="Proteomes" id="UP001596435"/>
    </source>
</evidence>
<gene>
    <name evidence="1" type="ORF">ACFQMG_25890</name>
</gene>
<dbReference type="EMBL" id="JBHTAJ010000057">
    <property type="protein sequence ID" value="MFC7182988.1"/>
    <property type="molecule type" value="Genomic_DNA"/>
</dbReference>
<reference evidence="2" key="1">
    <citation type="journal article" date="2019" name="Int. J. Syst. Evol. Microbiol.">
        <title>The Global Catalogue of Microorganisms (GCM) 10K type strain sequencing project: providing services to taxonomists for standard genome sequencing and annotation.</title>
        <authorList>
            <consortium name="The Broad Institute Genomics Platform"/>
            <consortium name="The Broad Institute Genome Sequencing Center for Infectious Disease"/>
            <person name="Wu L."/>
            <person name="Ma J."/>
        </authorList>
    </citation>
    <scope>NUCLEOTIDE SEQUENCE [LARGE SCALE GENOMIC DNA]</scope>
    <source>
        <strain evidence="2">CGMCC 1.12859</strain>
    </source>
</reference>
<sequence length="223" mass="24498">MASPTDARPAVTDLVDRLVDEFATRWTDLTERWAARPGTVLGTLGPSGTSSHLAADFLAERYPIAVRLYPAFDEVLNALLQGEVDIVLVPSAYSGLTSFHWHRELELLGFFPRATPDYGIASRTDGFGDKPELRVSAMWEVRRIYDEVVPDDLRERPITWVDAESTQQAAEILAAGGSDLAVTNGPGVRAHHLRWIAARPGAEILWTVFGPRTQPLAPSAPLE</sequence>
<comment type="caution">
    <text evidence="1">The sequence shown here is derived from an EMBL/GenBank/DDBJ whole genome shotgun (WGS) entry which is preliminary data.</text>
</comment>
<proteinExistence type="predicted"/>
<dbReference type="SUPFAM" id="SSF53850">
    <property type="entry name" value="Periplasmic binding protein-like II"/>
    <property type="match status" value="1"/>
</dbReference>
<dbReference type="Gene3D" id="3.40.190.10">
    <property type="entry name" value="Periplasmic binding protein-like II"/>
    <property type="match status" value="1"/>
</dbReference>
<keyword evidence="2" id="KW-1185">Reference proteome</keyword>
<protein>
    <recommendedName>
        <fullName evidence="3">Prephenate dehydratase</fullName>
    </recommendedName>
</protein>
<dbReference type="Proteomes" id="UP001596435">
    <property type="component" value="Unassembled WGS sequence"/>
</dbReference>
<dbReference type="RefSeq" id="WP_345705677.1">
    <property type="nucleotide sequence ID" value="NZ_BAABKV010000001.1"/>
</dbReference>
<evidence type="ECO:0000313" key="1">
    <source>
        <dbReference type="EMBL" id="MFC7182988.1"/>
    </source>
</evidence>
<organism evidence="1 2">
    <name type="scientific">Kitasatospora paranensis</name>
    <dbReference type="NCBI Taxonomy" id="258053"/>
    <lineage>
        <taxon>Bacteria</taxon>
        <taxon>Bacillati</taxon>
        <taxon>Actinomycetota</taxon>
        <taxon>Actinomycetes</taxon>
        <taxon>Kitasatosporales</taxon>
        <taxon>Streptomycetaceae</taxon>
        <taxon>Kitasatospora</taxon>
    </lineage>
</organism>
<accession>A0ABW2G0F2</accession>